<dbReference type="EMBL" id="JAQJZL010000002">
    <property type="protein sequence ID" value="KAJ6052166.1"/>
    <property type="molecule type" value="Genomic_DNA"/>
</dbReference>
<keyword evidence="2" id="KW-1185">Reference proteome</keyword>
<evidence type="ECO:0000313" key="1">
    <source>
        <dbReference type="EMBL" id="KAJ6052166.1"/>
    </source>
</evidence>
<gene>
    <name evidence="1" type="ORF">N7460_002700</name>
</gene>
<organism evidence="1 2">
    <name type="scientific">Penicillium canescens</name>
    <dbReference type="NCBI Taxonomy" id="5083"/>
    <lineage>
        <taxon>Eukaryota</taxon>
        <taxon>Fungi</taxon>
        <taxon>Dikarya</taxon>
        <taxon>Ascomycota</taxon>
        <taxon>Pezizomycotina</taxon>
        <taxon>Eurotiomycetes</taxon>
        <taxon>Eurotiomycetidae</taxon>
        <taxon>Eurotiales</taxon>
        <taxon>Aspergillaceae</taxon>
        <taxon>Penicillium</taxon>
    </lineage>
</organism>
<comment type="caution">
    <text evidence="1">The sequence shown here is derived from an EMBL/GenBank/DDBJ whole genome shotgun (WGS) entry which is preliminary data.</text>
</comment>
<dbReference type="Proteomes" id="UP001219568">
    <property type="component" value="Unassembled WGS sequence"/>
</dbReference>
<dbReference type="AlphaFoldDB" id="A0AAD6ND08"/>
<proteinExistence type="predicted"/>
<reference evidence="1" key="2">
    <citation type="submission" date="2023-01" db="EMBL/GenBank/DDBJ databases">
        <authorList>
            <person name="Petersen C."/>
        </authorList>
    </citation>
    <scope>NUCLEOTIDE SEQUENCE</scope>
    <source>
        <strain evidence="1">IBT 15450</strain>
    </source>
</reference>
<evidence type="ECO:0008006" key="3">
    <source>
        <dbReference type="Google" id="ProtNLM"/>
    </source>
</evidence>
<protein>
    <recommendedName>
        <fullName evidence="3">Arrestin-like N-terminal domain-containing protein</fullName>
    </recommendedName>
</protein>
<sequence>MASIRQAQLTSLNGEALTDSIPTCWANDILTGIVKVANGSELSMAIKLQGRIRTSISKVRYLPFLSDIEHLLVNLDADTIEITGAAQKNPAIVPDREFGFSVQLPDACGAERCMHFTDDSSPQQQLMLHHQMPPSTVSESESGNKDEAADLVRITYCVLITIWQDGHIKTHKSLPILIKPKLQLLSFPTSEQSGGEIYVEKEWNDLGFLRVEVYCPDNFYLAWPPKAKSVPINLVVKLCFTPIHPAWGLPPMSEMSTKLIAETAFQRAEPREGKKWTRSQVLSATTFSVGTVAWVWSSQSLTGGFEYVAWVPVPLQFPLGENMLTSFKSCIAGREFAAHVGFVFGFGVGKDVDVVVPISIEPCIEVTTAQ</sequence>
<reference evidence="1" key="1">
    <citation type="journal article" date="2023" name="IMA Fungus">
        <title>Comparative genomic study of the Penicillium genus elucidates a diverse pangenome and 15 lateral gene transfer events.</title>
        <authorList>
            <person name="Petersen C."/>
            <person name="Sorensen T."/>
            <person name="Nielsen M.R."/>
            <person name="Sondergaard T.E."/>
            <person name="Sorensen J.L."/>
            <person name="Fitzpatrick D.A."/>
            <person name="Frisvad J.C."/>
            <person name="Nielsen K.L."/>
        </authorList>
    </citation>
    <scope>NUCLEOTIDE SEQUENCE</scope>
    <source>
        <strain evidence="1">IBT 15450</strain>
    </source>
</reference>
<name>A0AAD6ND08_PENCN</name>
<evidence type="ECO:0000313" key="2">
    <source>
        <dbReference type="Proteomes" id="UP001219568"/>
    </source>
</evidence>
<accession>A0AAD6ND08</accession>